<evidence type="ECO:0000256" key="1">
    <source>
        <dbReference type="SAM" id="MobiDB-lite"/>
    </source>
</evidence>
<dbReference type="AlphaFoldDB" id="A0A381PB94"/>
<organism evidence="2">
    <name type="scientific">marine metagenome</name>
    <dbReference type="NCBI Taxonomy" id="408172"/>
    <lineage>
        <taxon>unclassified sequences</taxon>
        <taxon>metagenomes</taxon>
        <taxon>ecological metagenomes</taxon>
    </lineage>
</organism>
<name>A0A381PB94_9ZZZZ</name>
<sequence>MIVLFQHLDLPVEDVDGPVDVPFERLGPLGVNDRVGILSRRECDHARVHISGKKQIRRLECRLQSGSVTIEQEMNPRRKTVKKGHLIRSDGRSERSHRIIEPGSRQRHNIHVALYHESRLSSADRVLRPTQAVEDSPFVVDRRFGGVNVLGRSFPSGTQHAATETHDLPGQTLDGKDEPATESVVGILAFFTTRNQAHFDQNLFPDSVVRCRLEKPTPRIRSVADPEPLSRLSVDPPLLQVGSRRAAGRLVPEQVLEKHASESVRLVEVTKRVFTGLTPAHFSDLDSASSRHLLDRVHEAETVMFHEERKNITGFPAPEAVVETLCRDHIEARRLFVVEWAAGLVVLTGLFQRYDVANHLNDVGTCANLVDLIVGNHQCSFNGLLVSPP</sequence>
<dbReference type="EMBL" id="UINC01000888">
    <property type="protein sequence ID" value="SUZ62773.1"/>
    <property type="molecule type" value="Genomic_DNA"/>
</dbReference>
<gene>
    <name evidence="2" type="ORF">METZ01_LOCUS15627</name>
</gene>
<protein>
    <submittedName>
        <fullName evidence="2">Uncharacterized protein</fullName>
    </submittedName>
</protein>
<proteinExistence type="predicted"/>
<accession>A0A381PB94</accession>
<evidence type="ECO:0000313" key="2">
    <source>
        <dbReference type="EMBL" id="SUZ62773.1"/>
    </source>
</evidence>
<feature type="region of interest" description="Disordered" evidence="1">
    <location>
        <begin position="155"/>
        <end position="177"/>
    </location>
</feature>
<reference evidence="2" key="1">
    <citation type="submission" date="2018-05" db="EMBL/GenBank/DDBJ databases">
        <authorList>
            <person name="Lanie J.A."/>
            <person name="Ng W.-L."/>
            <person name="Kazmierczak K.M."/>
            <person name="Andrzejewski T.M."/>
            <person name="Davidsen T.M."/>
            <person name="Wayne K.J."/>
            <person name="Tettelin H."/>
            <person name="Glass J.I."/>
            <person name="Rusch D."/>
            <person name="Podicherti R."/>
            <person name="Tsui H.-C.T."/>
            <person name="Winkler M.E."/>
        </authorList>
    </citation>
    <scope>NUCLEOTIDE SEQUENCE</scope>
</reference>